<dbReference type="EMBL" id="ANOF01000024">
    <property type="protein sequence ID" value="EMI28678.1"/>
    <property type="molecule type" value="Genomic_DNA"/>
</dbReference>
<accession>M5SAL5</accession>
<proteinExistence type="predicted"/>
<evidence type="ECO:0000313" key="1">
    <source>
        <dbReference type="EMBL" id="EMI28678.1"/>
    </source>
</evidence>
<gene>
    <name evidence="1" type="ORF">RESH_00733</name>
</gene>
<reference evidence="1 2" key="1">
    <citation type="journal article" date="2013" name="Mar. Genomics">
        <title>Expression of sulfatases in Rhodopirellula baltica and the diversity of sulfatases in the genus Rhodopirellula.</title>
        <authorList>
            <person name="Wegner C.E."/>
            <person name="Richter-Heitmann T."/>
            <person name="Klindworth A."/>
            <person name="Klockow C."/>
            <person name="Richter M."/>
            <person name="Achstetter T."/>
            <person name="Glockner F.O."/>
            <person name="Harder J."/>
        </authorList>
    </citation>
    <scope>NUCLEOTIDE SEQUENCE [LARGE SCALE GENOMIC DNA]</scope>
    <source>
        <strain evidence="1 2">SH398</strain>
    </source>
</reference>
<dbReference type="Proteomes" id="UP000011996">
    <property type="component" value="Unassembled WGS sequence"/>
</dbReference>
<evidence type="ECO:0000313" key="2">
    <source>
        <dbReference type="Proteomes" id="UP000011996"/>
    </source>
</evidence>
<comment type="caution">
    <text evidence="1">The sequence shown here is derived from an EMBL/GenBank/DDBJ whole genome shotgun (WGS) entry which is preliminary data.</text>
</comment>
<dbReference type="STRING" id="1263868.RESH_00733"/>
<dbReference type="AlphaFoldDB" id="M5SAL5"/>
<protein>
    <submittedName>
        <fullName evidence="1">Uncharacterized protein</fullName>
    </submittedName>
</protein>
<name>M5SAL5_9BACT</name>
<sequence>MWLTNRADVFSTLASDWSLCEQYLFGSDRETKNFLTGHLACG</sequence>
<organism evidence="1 2">
    <name type="scientific">Rhodopirellula europaea SH398</name>
    <dbReference type="NCBI Taxonomy" id="1263868"/>
    <lineage>
        <taxon>Bacteria</taxon>
        <taxon>Pseudomonadati</taxon>
        <taxon>Planctomycetota</taxon>
        <taxon>Planctomycetia</taxon>
        <taxon>Pirellulales</taxon>
        <taxon>Pirellulaceae</taxon>
        <taxon>Rhodopirellula</taxon>
    </lineage>
</organism>
<dbReference type="PATRIC" id="fig|1263868.3.peg.799"/>